<keyword evidence="2" id="KW-1185">Reference proteome</keyword>
<dbReference type="Proteomes" id="UP001519291">
    <property type="component" value="Unassembled WGS sequence"/>
</dbReference>
<gene>
    <name evidence="1" type="ORF">JO379_000628</name>
</gene>
<dbReference type="CDD" id="cd00586">
    <property type="entry name" value="4HBT"/>
    <property type="match status" value="1"/>
</dbReference>
<proteinExistence type="predicted"/>
<dbReference type="InterPro" id="IPR029069">
    <property type="entry name" value="HotDog_dom_sf"/>
</dbReference>
<dbReference type="SUPFAM" id="SSF54637">
    <property type="entry name" value="Thioesterase/thiol ester dehydrase-isomerase"/>
    <property type="match status" value="1"/>
</dbReference>
<evidence type="ECO:0000313" key="1">
    <source>
        <dbReference type="EMBL" id="MBP2401159.1"/>
    </source>
</evidence>
<sequence>MTPAVPPPPASRRTYVHRHHVPFEETNLAGNVYFAHYVRWQGHCRERFLAEHAPGTLTALGHGLALVTVACDMEYLRECRAFDAVDVHMSLRRIAGHRVVMAFAYERVAPGPAELVARGHQTVACMRRTGDGDRMEPAAVPEELLAALKPFHSA</sequence>
<dbReference type="EMBL" id="JAGIOH010000001">
    <property type="protein sequence ID" value="MBP2401159.1"/>
    <property type="molecule type" value="Genomic_DNA"/>
</dbReference>
<evidence type="ECO:0000313" key="2">
    <source>
        <dbReference type="Proteomes" id="UP001519291"/>
    </source>
</evidence>
<comment type="caution">
    <text evidence="1">The sequence shown here is derived from an EMBL/GenBank/DDBJ whole genome shotgun (WGS) entry which is preliminary data.</text>
</comment>
<accession>A0ABS4XXE0</accession>
<protein>
    <submittedName>
        <fullName evidence="1">Enediyne biosynthesis thioesterase</fullName>
    </submittedName>
</protein>
<organism evidence="1 2">
    <name type="scientific">Streptomyces syringium</name>
    <dbReference type="NCBI Taxonomy" id="76729"/>
    <lineage>
        <taxon>Bacteria</taxon>
        <taxon>Bacillati</taxon>
        <taxon>Actinomycetota</taxon>
        <taxon>Actinomycetes</taxon>
        <taxon>Kitasatosporales</taxon>
        <taxon>Streptomycetaceae</taxon>
        <taxon>Streptomyces</taxon>
    </lineage>
</organism>
<name>A0ABS4XXE0_9ACTN</name>
<reference evidence="1 2" key="1">
    <citation type="submission" date="2021-03" db="EMBL/GenBank/DDBJ databases">
        <title>Sequencing the genomes of 1000 actinobacteria strains.</title>
        <authorList>
            <person name="Klenk H.-P."/>
        </authorList>
    </citation>
    <scope>NUCLEOTIDE SEQUENCE [LARGE SCALE GENOMIC DNA]</scope>
    <source>
        <strain evidence="1 2">DSM 41480</strain>
    </source>
</reference>
<dbReference type="Gene3D" id="3.10.129.10">
    <property type="entry name" value="Hotdog Thioesterase"/>
    <property type="match status" value="1"/>
</dbReference>
<dbReference type="Pfam" id="PF13279">
    <property type="entry name" value="4HBT_2"/>
    <property type="match status" value="1"/>
</dbReference>
<dbReference type="RefSeq" id="WP_209513671.1">
    <property type="nucleotide sequence ID" value="NZ_JAGIOH010000001.1"/>
</dbReference>
<dbReference type="GeneID" id="91567505"/>